<dbReference type="Pfam" id="PF18962">
    <property type="entry name" value="Por_Secre_tail"/>
    <property type="match status" value="1"/>
</dbReference>
<dbReference type="PANTHER" id="PTHR13833:SF71">
    <property type="entry name" value="NHL DOMAIN-CONTAINING PROTEIN"/>
    <property type="match status" value="1"/>
</dbReference>
<evidence type="ECO:0000313" key="5">
    <source>
        <dbReference type="EMBL" id="PWG05723.1"/>
    </source>
</evidence>
<dbReference type="Proteomes" id="UP000245670">
    <property type="component" value="Unassembled WGS sequence"/>
</dbReference>
<reference evidence="5 6" key="1">
    <citation type="submission" date="2018-05" db="EMBL/GenBank/DDBJ databases">
        <title>Polaribacter aquimarinus sp. nov., isolated from sediment in a sediment of sea.</title>
        <authorList>
            <person name="Lu D."/>
        </authorList>
    </citation>
    <scope>NUCLEOTIDE SEQUENCE [LARGE SCALE GENOMIC DNA]</scope>
    <source>
        <strain evidence="5 6">ZY113</strain>
    </source>
</reference>
<feature type="repeat" description="NHL" evidence="3">
    <location>
        <begin position="215"/>
        <end position="245"/>
    </location>
</feature>
<accession>A0A2U2JBL3</accession>
<dbReference type="PANTHER" id="PTHR13833">
    <property type="match status" value="1"/>
</dbReference>
<sequence length="1595" mass="167759">MIFFYALRLRKLDVYILLFSFLIFAFNSNATNDKNIGIATPTTSTADANTISQNSVTLGGTVLADGGNTVTERGIVYAITSNNATPSIGDNKTIKDTNGNGIGVFSESITGLKANTQYSYRAYAINVDGTSYGSVKTFTTTNTIPAFTSTPITTAGQQTLYNYTVEYKDADVDPLTITAPTKPSWLTLSDEKLVSTIAGSGTAGSDEGSGVAASFNDPSQMAIDPAGNIYVADYNNHKIRKITPEGVVSTFAGTGSAGATDGIGTAASFSLPRGIVIDSYGNFYVASLGGNTIRKITPNGTVSTFAGSGTYGSADGNGTAASFSSPFNLTIDTSGNLYVTDFGSHNIRKITPNGDVTTIAGTGSAGAVNANGTSASFNQPGGIAVDASGNIYVAEIGNHNIRKIASNGDVTTFAGTGTAGFADGNGTSASFAAPSGITIDANGNLYIAEFLHKVRKITPSGDVTTLTGNVVAGSVDGIISQATFNTPLGIIIDRSENLYVATTGDDKIRKITSVKKLSGTPTGQTGNHPVVINANDGNGGSVNQSFSIAIQLPPTVTTNDAATITASTVVFGGDVTDAGDASVTERGIVYSVTSLNANPQIDGVAVFKDDNGSGTSTFTETISNLFSNTQYSFAAYASNSNGTSYGTIKTFTTINTSPTITSSAITTLNHGINYCYSITSNDNDGDPVTITATTKPSWLSVTDEVLVSTLAGTFVSGNADGNGADASFNQPFGIATDNYGNVFIADTNNHKIRKITPNGDVTTFAGTGTSGSTDANGTSASFNSPRGLEVDAIGNIYIADSGNNKIRKITPNGDVTTYAGSGAAVSTDGNGTAASFAFPSDLAIDINGNIFVTDVTFHKIRKISPNGDVTTFAGSGTAGSANGTGTAASFNQPFGVAIDASSNVFIAEYGNHNIRKITSAGVVSTFAGTGSTGNIDANGTSASFNQPTGLTIDKLGNIYVADVSNRKIRKITPSRDVTTFAGDGVQGNTDGIASEARFAVVTDISLNRSGIYYVIDLSGIVRKINITQKISGDGSGQTGSYPIVLQASDGSDTGTQSYTITYSINNFTATSGNWSTPGNWSQGRIPNTNENVEVLSGKTSVMDIADLVVGDFTNTGTTTIEKTKAITVNGKVTNTGTLTINSNGSDSGVLIANGASSGNIIYKRGGLLDQKWSLVSPPVIGQKIRALAGNSNNLIRINFTPPSYEKYAIAAYNDANAANAKWEYYDSNTDVNLTFDMGKGYSMSRHNDGDLTFTGTLQVDNLYNSVLADKWNAVGNPFSAYIPLNKNNNNSYLFDNLGRLAINAAYVWDNTQSKYVAVTQLVTSDEKFIAPGQGFFVKTIADLPDLYFNKSRKSKKPSSGTHIFNRNSESIPFIKLFVEKENIKINTDIIYSATATKGFDTNEDIENFSTANFDVNTHLLKDSNGKDYTIQSIPQNNYENLIVPISLSAKANEVVKFSANPNNLPSGLMVFLEDKNTNTFHNLDNNNSFSVTLNEDSNGIGRFYLHTNSQSLSIDKENFLNNISIYQLNENTIKIEGLTSQETIFKLYDILGKEVLRTNFNSNTNEVSINSLKKGIYFAEITTDKGKTNKKILLK</sequence>
<keyword evidence="1" id="KW-0732">Signal</keyword>
<dbReference type="SUPFAM" id="SSF63825">
    <property type="entry name" value="YWTD domain"/>
    <property type="match status" value="1"/>
</dbReference>
<comment type="caution">
    <text evidence="5">The sequence shown here is derived from an EMBL/GenBank/DDBJ whole genome shotgun (WGS) entry which is preliminary data.</text>
</comment>
<keyword evidence="2" id="KW-0677">Repeat</keyword>
<feature type="repeat" description="NHL" evidence="3">
    <location>
        <begin position="782"/>
        <end position="812"/>
    </location>
</feature>
<name>A0A2U2JBL3_9FLAO</name>
<dbReference type="SUPFAM" id="SSF49265">
    <property type="entry name" value="Fibronectin type III"/>
    <property type="match status" value="1"/>
</dbReference>
<evidence type="ECO:0000313" key="6">
    <source>
        <dbReference type="Proteomes" id="UP000245670"/>
    </source>
</evidence>
<evidence type="ECO:0000256" key="2">
    <source>
        <dbReference type="ARBA" id="ARBA00022737"/>
    </source>
</evidence>
<dbReference type="Gene3D" id="2.120.10.30">
    <property type="entry name" value="TolB, C-terminal domain"/>
    <property type="match status" value="8"/>
</dbReference>
<dbReference type="InterPro" id="IPR026444">
    <property type="entry name" value="Secre_tail"/>
</dbReference>
<evidence type="ECO:0000256" key="3">
    <source>
        <dbReference type="PROSITE-ProRule" id="PRU00504"/>
    </source>
</evidence>
<dbReference type="OrthoDB" id="791543at2"/>
<dbReference type="SUPFAM" id="SSF63829">
    <property type="entry name" value="Calcium-dependent phosphotriesterase"/>
    <property type="match status" value="1"/>
</dbReference>
<evidence type="ECO:0000259" key="4">
    <source>
        <dbReference type="Pfam" id="PF18962"/>
    </source>
</evidence>
<feature type="repeat" description="NHL" evidence="3">
    <location>
        <begin position="377"/>
        <end position="407"/>
    </location>
</feature>
<dbReference type="InterPro" id="IPR001258">
    <property type="entry name" value="NHL_repeat"/>
</dbReference>
<protein>
    <recommendedName>
        <fullName evidence="4">Secretion system C-terminal sorting domain-containing protein</fullName>
    </recommendedName>
</protein>
<dbReference type="InterPro" id="IPR036116">
    <property type="entry name" value="FN3_sf"/>
</dbReference>
<dbReference type="PROSITE" id="PS51125">
    <property type="entry name" value="NHL"/>
    <property type="match status" value="4"/>
</dbReference>
<dbReference type="Pfam" id="PF01436">
    <property type="entry name" value="NHL"/>
    <property type="match status" value="3"/>
</dbReference>
<dbReference type="InterPro" id="IPR011042">
    <property type="entry name" value="6-blade_b-propeller_TolB-like"/>
</dbReference>
<dbReference type="CDD" id="cd14953">
    <property type="entry name" value="NHL_like_1"/>
    <property type="match status" value="2"/>
</dbReference>
<dbReference type="RefSeq" id="WP_109404056.1">
    <property type="nucleotide sequence ID" value="NZ_QFFG01000002.1"/>
</dbReference>
<gene>
    <name evidence="5" type="ORF">DIS07_04565</name>
</gene>
<feature type="domain" description="Secretion system C-terminal sorting" evidence="4">
    <location>
        <begin position="1532"/>
        <end position="1593"/>
    </location>
</feature>
<dbReference type="NCBIfam" id="TIGR04183">
    <property type="entry name" value="Por_Secre_tail"/>
    <property type="match status" value="1"/>
</dbReference>
<organism evidence="5 6">
    <name type="scientific">Polaribacter aquimarinus</name>
    <dbReference type="NCBI Taxonomy" id="2100726"/>
    <lineage>
        <taxon>Bacteria</taxon>
        <taxon>Pseudomonadati</taxon>
        <taxon>Bacteroidota</taxon>
        <taxon>Flavobacteriia</taxon>
        <taxon>Flavobacteriales</taxon>
        <taxon>Flavobacteriaceae</taxon>
    </lineage>
</organism>
<evidence type="ECO:0000256" key="1">
    <source>
        <dbReference type="ARBA" id="ARBA00022729"/>
    </source>
</evidence>
<feature type="repeat" description="NHL" evidence="3">
    <location>
        <begin position="944"/>
        <end position="974"/>
    </location>
</feature>
<dbReference type="EMBL" id="QFFG01000002">
    <property type="protein sequence ID" value="PWG05723.1"/>
    <property type="molecule type" value="Genomic_DNA"/>
</dbReference>
<keyword evidence="6" id="KW-1185">Reference proteome</keyword>
<proteinExistence type="predicted"/>